<dbReference type="PANTHER" id="PTHR11941">
    <property type="entry name" value="ENOYL-COA HYDRATASE-RELATED"/>
    <property type="match status" value="1"/>
</dbReference>
<name>A0A2R8C0Z3_9RHOB</name>
<dbReference type="OrthoDB" id="9775794at2"/>
<dbReference type="SUPFAM" id="SSF52096">
    <property type="entry name" value="ClpP/crotonase"/>
    <property type="match status" value="1"/>
</dbReference>
<dbReference type="InterPro" id="IPR014748">
    <property type="entry name" value="Enoyl-CoA_hydra_C"/>
</dbReference>
<evidence type="ECO:0000256" key="2">
    <source>
        <dbReference type="ARBA" id="ARBA00023239"/>
    </source>
</evidence>
<dbReference type="InterPro" id="IPR001753">
    <property type="entry name" value="Enoyl-CoA_hydra/iso"/>
</dbReference>
<keyword evidence="4" id="KW-1185">Reference proteome</keyword>
<evidence type="ECO:0000313" key="4">
    <source>
        <dbReference type="Proteomes" id="UP000244912"/>
    </source>
</evidence>
<dbReference type="Pfam" id="PF00378">
    <property type="entry name" value="ECH_1"/>
    <property type="match status" value="1"/>
</dbReference>
<dbReference type="CDD" id="cd06558">
    <property type="entry name" value="crotonase-like"/>
    <property type="match status" value="1"/>
</dbReference>
<keyword evidence="2 3" id="KW-0456">Lyase</keyword>
<organism evidence="3 4">
    <name type="scientific">Palleronia abyssalis</name>
    <dbReference type="NCBI Taxonomy" id="1501240"/>
    <lineage>
        <taxon>Bacteria</taxon>
        <taxon>Pseudomonadati</taxon>
        <taxon>Pseudomonadota</taxon>
        <taxon>Alphaproteobacteria</taxon>
        <taxon>Rhodobacterales</taxon>
        <taxon>Roseobacteraceae</taxon>
        <taxon>Palleronia</taxon>
    </lineage>
</organism>
<dbReference type="InterPro" id="IPR029045">
    <property type="entry name" value="ClpP/crotonase-like_dom_sf"/>
</dbReference>
<gene>
    <name evidence="3" type="primary">caiD_2</name>
    <name evidence="3" type="ORF">PAA8504_03908</name>
</gene>
<dbReference type="Proteomes" id="UP000244912">
    <property type="component" value="Unassembled WGS sequence"/>
</dbReference>
<comment type="similarity">
    <text evidence="1">Belongs to the enoyl-CoA hydratase/isomerase family.</text>
</comment>
<protein>
    <submittedName>
        <fullName evidence="3">Carnitinyl-CoA dehydratase</fullName>
        <ecNumber evidence="3">4.2.1.149</ecNumber>
    </submittedName>
</protein>
<reference evidence="3 4" key="1">
    <citation type="submission" date="2018-03" db="EMBL/GenBank/DDBJ databases">
        <authorList>
            <person name="Keele B.F."/>
        </authorList>
    </citation>
    <scope>NUCLEOTIDE SEQUENCE [LARGE SCALE GENOMIC DNA]</scope>
    <source>
        <strain evidence="3 4">CECT 8504</strain>
    </source>
</reference>
<dbReference type="EMBL" id="ONZF01000013">
    <property type="protein sequence ID" value="SPJ26052.1"/>
    <property type="molecule type" value="Genomic_DNA"/>
</dbReference>
<accession>A0A2R8C0Z3</accession>
<dbReference type="PANTHER" id="PTHR11941:SF54">
    <property type="entry name" value="ENOYL-COA HYDRATASE, MITOCHONDRIAL"/>
    <property type="match status" value="1"/>
</dbReference>
<dbReference type="RefSeq" id="WP_108895769.1">
    <property type="nucleotide sequence ID" value="NZ_ONZF01000013.1"/>
</dbReference>
<evidence type="ECO:0000313" key="3">
    <source>
        <dbReference type="EMBL" id="SPJ26052.1"/>
    </source>
</evidence>
<sequence length="263" mass="27903">MSTTAQQPSVLAARRGAVFVITLNRPHVSNAMDAEGSYLVDRYLREAEADPEIGAIILTATGDKAFCAGMDIKEAAERGPGHGLVPGAGFCGVTERVIGKPVIGAINGAAVAGGFEISLACDCLIAADGVLFGLPEVKRGMVAFTGGVQRLAQQLPRQIGMEIITCGTLVSAERLQALGVVNRVVPRDRLMDEAHAFADTMLRNSWHAIRFGKALFNEAQNEPLPAAINRGHANADRLMRSEDSREGIAAYAHKRDAAFGRTP</sequence>
<dbReference type="GO" id="GO:0006635">
    <property type="term" value="P:fatty acid beta-oxidation"/>
    <property type="evidence" value="ECO:0007669"/>
    <property type="project" value="TreeGrafter"/>
</dbReference>
<dbReference type="AlphaFoldDB" id="A0A2R8C0Z3"/>
<proteinExistence type="inferred from homology"/>
<dbReference type="Gene3D" id="1.10.12.10">
    <property type="entry name" value="Lyase 2-enoyl-coa Hydratase, Chain A, domain 2"/>
    <property type="match status" value="1"/>
</dbReference>
<evidence type="ECO:0000256" key="1">
    <source>
        <dbReference type="ARBA" id="ARBA00005254"/>
    </source>
</evidence>
<dbReference type="Gene3D" id="3.90.226.10">
    <property type="entry name" value="2-enoyl-CoA Hydratase, Chain A, domain 1"/>
    <property type="match status" value="1"/>
</dbReference>
<dbReference type="GO" id="GO:0016829">
    <property type="term" value="F:lyase activity"/>
    <property type="evidence" value="ECO:0007669"/>
    <property type="project" value="UniProtKB-KW"/>
</dbReference>
<dbReference type="EC" id="4.2.1.149" evidence="3"/>